<keyword evidence="1" id="KW-0812">Transmembrane</keyword>
<dbReference type="Proteomes" id="UP000034201">
    <property type="component" value="Unassembled WGS sequence"/>
</dbReference>
<dbReference type="InterPro" id="IPR039564">
    <property type="entry name" value="Peptidase_C39-like"/>
</dbReference>
<organism evidence="3 4">
    <name type="scientific">Candidatus Adlerbacteria bacterium GW2011_GWC1_50_9</name>
    <dbReference type="NCBI Taxonomy" id="1618608"/>
    <lineage>
        <taxon>Bacteria</taxon>
        <taxon>Candidatus Adleribacteriota</taxon>
    </lineage>
</organism>
<proteinExistence type="predicted"/>
<accession>A0A0G1YZF3</accession>
<evidence type="ECO:0000256" key="1">
    <source>
        <dbReference type="SAM" id="Phobius"/>
    </source>
</evidence>
<evidence type="ECO:0000313" key="4">
    <source>
        <dbReference type="Proteomes" id="UP000034201"/>
    </source>
</evidence>
<protein>
    <recommendedName>
        <fullName evidence="2">Peptidase C39-like domain-containing protein</fullName>
    </recommendedName>
</protein>
<comment type="caution">
    <text evidence="3">The sequence shown here is derived from an EMBL/GenBank/DDBJ whole genome shotgun (WGS) entry which is preliminary data.</text>
</comment>
<feature type="transmembrane region" description="Helical" evidence="1">
    <location>
        <begin position="37"/>
        <end position="58"/>
    </location>
</feature>
<feature type="domain" description="Peptidase C39-like" evidence="2">
    <location>
        <begin position="122"/>
        <end position="266"/>
    </location>
</feature>
<reference evidence="3 4" key="1">
    <citation type="journal article" date="2015" name="Nature">
        <title>rRNA introns, odd ribosomes, and small enigmatic genomes across a large radiation of phyla.</title>
        <authorList>
            <person name="Brown C.T."/>
            <person name="Hug L.A."/>
            <person name="Thomas B.C."/>
            <person name="Sharon I."/>
            <person name="Castelle C.J."/>
            <person name="Singh A."/>
            <person name="Wilkins M.J."/>
            <person name="Williams K.H."/>
            <person name="Banfield J.F."/>
        </authorList>
    </citation>
    <scope>NUCLEOTIDE SEQUENCE [LARGE SCALE GENOMIC DNA]</scope>
</reference>
<evidence type="ECO:0000313" key="3">
    <source>
        <dbReference type="EMBL" id="KKW20392.1"/>
    </source>
</evidence>
<dbReference type="EMBL" id="LCQQ01000035">
    <property type="protein sequence ID" value="KKW20392.1"/>
    <property type="molecule type" value="Genomic_DNA"/>
</dbReference>
<name>A0A0G1YZF3_9BACT</name>
<dbReference type="AlphaFoldDB" id="A0A0G1YZF3"/>
<dbReference type="Pfam" id="PF13529">
    <property type="entry name" value="Peptidase_C39_2"/>
    <property type="match status" value="1"/>
</dbReference>
<keyword evidence="1" id="KW-1133">Transmembrane helix</keyword>
<keyword evidence="1" id="KW-0472">Membrane</keyword>
<evidence type="ECO:0000259" key="2">
    <source>
        <dbReference type="Pfam" id="PF13529"/>
    </source>
</evidence>
<gene>
    <name evidence="3" type="ORF">UY61_C0035G0010</name>
</gene>
<dbReference type="Gene3D" id="3.90.70.10">
    <property type="entry name" value="Cysteine proteinases"/>
    <property type="match status" value="1"/>
</dbReference>
<sequence>MRLQTKSGLCARSSRVYSDKSLKRLNGSPRASGAQNAIFVFSGLATLFFLVSVSDAIVAQLIPALSDRSEIATLESRLASAKAAKRRSAILASREVSLEALLLGAEARGIYSSSTKILEIASVPFVPQSPFGERGNPVFENACEEAVLLMSYSWVARKPLVREEAREEILKMAEYERVNFGFHEDTSAADTARLMKEYLGYDGVVVRDGVEAEDIIPELLKGNLVIIPVNGQKLGNPRFEPPGPIVHMILVRGYDFARNEFIVHDPGTQFGKDYRYSFDVINDAFEDYPSGKEVTAGSGTRAMIVVYPSYEAVRPW</sequence>